<comment type="function">
    <text evidence="6">Part of an energy-coupled inorganic carbon pump.</text>
</comment>
<feature type="compositionally biased region" description="Basic and acidic residues" evidence="7">
    <location>
        <begin position="181"/>
        <end position="202"/>
    </location>
</feature>
<dbReference type="GO" id="GO:0005886">
    <property type="term" value="C:plasma membrane"/>
    <property type="evidence" value="ECO:0007669"/>
    <property type="project" value="UniProtKB-SubCell"/>
</dbReference>
<comment type="similarity">
    <text evidence="6">Belongs to the inorganic carbon transporter (TC 9.A.2) DabA family.</text>
</comment>
<feature type="region of interest" description="Disordered" evidence="7">
    <location>
        <begin position="1"/>
        <end position="26"/>
    </location>
</feature>
<feature type="region of interest" description="Disordered" evidence="7">
    <location>
        <begin position="1041"/>
        <end position="1070"/>
    </location>
</feature>
<keyword evidence="4 6" id="KW-0862">Zinc</keyword>
<evidence type="ECO:0000256" key="3">
    <source>
        <dbReference type="ARBA" id="ARBA00022723"/>
    </source>
</evidence>
<keyword evidence="2 6" id="KW-1003">Cell membrane</keyword>
<dbReference type="OrthoDB" id="9805101at2"/>
<feature type="binding site" evidence="6">
    <location>
        <position position="515"/>
    </location>
    <ligand>
        <name>Zn(2+)</name>
        <dbReference type="ChEBI" id="CHEBI:29105"/>
    </ligand>
</feature>
<name>A0A5C6B877_9BACT</name>
<feature type="compositionally biased region" description="Polar residues" evidence="7">
    <location>
        <begin position="1044"/>
        <end position="1061"/>
    </location>
</feature>
<evidence type="ECO:0000256" key="1">
    <source>
        <dbReference type="ARBA" id="ARBA00022448"/>
    </source>
</evidence>
<keyword evidence="3 6" id="KW-0479">Metal-binding</keyword>
<evidence type="ECO:0000256" key="7">
    <source>
        <dbReference type="SAM" id="MobiDB-lite"/>
    </source>
</evidence>
<sequence length="1070" mass="120693">MRPSHERSTTESLTTENSTDHDIDDSAGSCSPRHLLDIIDHAAHLLPAQGPIEVFVHHNTLHAFDHMPFDDAVRAAWKVYGAEPYLSEVRYQQLLREGRITRDDLRKIMHKDIANDECKLVDGLGSRFDLRMAMLLYPLKEAPENELRWVIAETDALTKFRGDVDPAIVQRLIKSTRKHVDRSDPDSESLKRLDDFGRGKPSRWRDSEWETFTLKSLWETCQRGTELARCTTETRVKPVRVRDVLLLATGEDADRFVHETLIRFCATFIDQGFASWALPGRDDGLFRCFVEIYRPEMILGELWMKGLSEETQRITDSQTTAIESIRQSLDMLGVPASELESFITQTLLALPGWAGMISQLCNAASWVDRPLPKDSLVDFLAVRLLLDRLAAKYVATKHLGFSGTTDQIACDAWSRVPHSVDVQLRNCFRVFQLAQSLGWDWTQLAALNAEQWSMIFYELDAFDAIDRRRVFHLAYEQKYRNEALTSVVLTSREVLARRKQADQNRQRPSFQITCCIDDREESFRRHLEETDPCCETFGAAGFFAVAMNYQGASDANYKPLCPAIITPTHYVRENVGYTFAGEDRRRAQTRRRLGLFTHGMHSRSRGFIGGAVTSILGNLAAFPLVSRVLFPRLTAQIRRKAGEFLGPPPVTQLQLERYKPESGPEGGNIGYTVDEMTDIVERLLRDIGLIDSFARLVVITGHGSSSVNNPHESAYNCGACAGKRGGPNARAFAQMANDWRVRNRVAQRGIVIPEDTAFIGAYHNTCDDSVVWYDLDRLPPSHFELFETVKRHCDEARLRNAHERARRFASCDLNCTPIEALRHVERRSEDLSQVRPEYNHATDALCFVGRREWSRGLFLDRRAFLTSYDPTQDDEEHSILLRILGAAIPVCAGINLEYYFSSVDNTKYGSGTKLPHNIVSLLGVMEGATSDLRTGLYRQMIEIHEPMRILFVIETTPDAMLNIMDRHQDIGRLCRGNWIQLAVLNHETSEIQVYEGGTFAPFIANGDTLPSVDSSTQWFRGHRGHLPFAWVTAAWADGAKQDDGSSASGMRSSANAGQSPASDLGTGAAV</sequence>
<evidence type="ECO:0000256" key="5">
    <source>
        <dbReference type="ARBA" id="ARBA00023136"/>
    </source>
</evidence>
<feature type="binding site" evidence="6">
    <location>
        <position position="702"/>
    </location>
    <ligand>
        <name>Zn(2+)</name>
        <dbReference type="ChEBI" id="CHEBI:29105"/>
    </ligand>
</feature>
<gene>
    <name evidence="6" type="primary">dabA</name>
    <name evidence="8" type="ORF">Pla52n_07500</name>
</gene>
<evidence type="ECO:0000256" key="4">
    <source>
        <dbReference type="ARBA" id="ARBA00022833"/>
    </source>
</evidence>
<dbReference type="RefSeq" id="WP_146518260.1">
    <property type="nucleotide sequence ID" value="NZ_CP151726.1"/>
</dbReference>
<organism evidence="8 9">
    <name type="scientific">Stieleria varia</name>
    <dbReference type="NCBI Taxonomy" id="2528005"/>
    <lineage>
        <taxon>Bacteria</taxon>
        <taxon>Pseudomonadati</taxon>
        <taxon>Planctomycetota</taxon>
        <taxon>Planctomycetia</taxon>
        <taxon>Pirellulales</taxon>
        <taxon>Pirellulaceae</taxon>
        <taxon>Stieleria</taxon>
    </lineage>
</organism>
<accession>A0A5C6B877</accession>
<keyword evidence="1 6" id="KW-0813">Transport</keyword>
<proteinExistence type="inferred from homology"/>
<keyword evidence="5 6" id="KW-0472">Membrane</keyword>
<reference evidence="8 9" key="1">
    <citation type="submission" date="2019-02" db="EMBL/GenBank/DDBJ databases">
        <title>Deep-cultivation of Planctomycetes and their phenomic and genomic characterization uncovers novel biology.</title>
        <authorList>
            <person name="Wiegand S."/>
            <person name="Jogler M."/>
            <person name="Boedeker C."/>
            <person name="Pinto D."/>
            <person name="Vollmers J."/>
            <person name="Rivas-Marin E."/>
            <person name="Kohn T."/>
            <person name="Peeters S.H."/>
            <person name="Heuer A."/>
            <person name="Rast P."/>
            <person name="Oberbeckmann S."/>
            <person name="Bunk B."/>
            <person name="Jeske O."/>
            <person name="Meyerdierks A."/>
            <person name="Storesund J.E."/>
            <person name="Kallscheuer N."/>
            <person name="Luecker S."/>
            <person name="Lage O.M."/>
            <person name="Pohl T."/>
            <person name="Merkel B.J."/>
            <person name="Hornburger P."/>
            <person name="Mueller R.-W."/>
            <person name="Bruemmer F."/>
            <person name="Labrenz M."/>
            <person name="Spormann A.M."/>
            <person name="Op Den Camp H."/>
            <person name="Overmann J."/>
            <person name="Amann R."/>
            <person name="Jetten M.S.M."/>
            <person name="Mascher T."/>
            <person name="Medema M.H."/>
            <person name="Devos D.P."/>
            <person name="Kaster A.-K."/>
            <person name="Ovreas L."/>
            <person name="Rohde M."/>
            <person name="Galperin M.Y."/>
            <person name="Jogler C."/>
        </authorList>
    </citation>
    <scope>NUCLEOTIDE SEQUENCE [LARGE SCALE GENOMIC DNA]</scope>
    <source>
        <strain evidence="8 9">Pla52n</strain>
    </source>
</reference>
<dbReference type="InterPro" id="IPR018752">
    <property type="entry name" value="DabA"/>
</dbReference>
<comment type="subcellular location">
    <subcellularLocation>
        <location evidence="6">Cell membrane</location>
        <topology evidence="6">Peripheral membrane protein</topology>
    </subcellularLocation>
</comment>
<evidence type="ECO:0000313" key="8">
    <source>
        <dbReference type="EMBL" id="TWU08168.1"/>
    </source>
</evidence>
<comment type="caution">
    <text evidence="8">The sequence shown here is derived from an EMBL/GenBank/DDBJ whole genome shotgun (WGS) entry which is preliminary data.</text>
</comment>
<dbReference type="EMBL" id="SJPN01000001">
    <property type="protein sequence ID" value="TWU08168.1"/>
    <property type="molecule type" value="Genomic_DNA"/>
</dbReference>
<comment type="subunit">
    <text evidence="6">Forms a complex with DabB.</text>
</comment>
<dbReference type="PANTHER" id="PTHR38344">
    <property type="entry name" value="UPF0753 PROTEIN AQ_863"/>
    <property type="match status" value="1"/>
</dbReference>
<feature type="binding site" evidence="6">
    <location>
        <position position="517"/>
    </location>
    <ligand>
        <name>Zn(2+)</name>
        <dbReference type="ChEBI" id="CHEBI:29105"/>
    </ligand>
</feature>
<dbReference type="GO" id="GO:0008270">
    <property type="term" value="F:zinc ion binding"/>
    <property type="evidence" value="ECO:0007669"/>
    <property type="project" value="UniProtKB-UniRule"/>
</dbReference>
<evidence type="ECO:0000256" key="6">
    <source>
        <dbReference type="HAMAP-Rule" id="MF_01871"/>
    </source>
</evidence>
<feature type="binding site" evidence="6">
    <location>
        <position position="717"/>
    </location>
    <ligand>
        <name>Zn(2+)</name>
        <dbReference type="ChEBI" id="CHEBI:29105"/>
    </ligand>
</feature>
<feature type="region of interest" description="Disordered" evidence="7">
    <location>
        <begin position="180"/>
        <end position="202"/>
    </location>
</feature>
<protein>
    <recommendedName>
        <fullName evidence="6">Probable inorganic carbon transporter subunit DabA</fullName>
    </recommendedName>
</protein>
<evidence type="ECO:0000313" key="9">
    <source>
        <dbReference type="Proteomes" id="UP000320176"/>
    </source>
</evidence>
<dbReference type="AlphaFoldDB" id="A0A5C6B877"/>
<comment type="cofactor">
    <cofactor evidence="6">
        <name>Zn(2+)</name>
        <dbReference type="ChEBI" id="CHEBI:29105"/>
    </cofactor>
</comment>
<dbReference type="Pfam" id="PF10070">
    <property type="entry name" value="DabA"/>
    <property type="match status" value="1"/>
</dbReference>
<evidence type="ECO:0000256" key="2">
    <source>
        <dbReference type="ARBA" id="ARBA00022475"/>
    </source>
</evidence>
<dbReference type="Proteomes" id="UP000320176">
    <property type="component" value="Unassembled WGS sequence"/>
</dbReference>
<dbReference type="HAMAP" id="MF_01871">
    <property type="entry name" value="DabA"/>
    <property type="match status" value="1"/>
</dbReference>
<dbReference type="PANTHER" id="PTHR38344:SF1">
    <property type="entry name" value="INORGANIC CARBON TRANSPORTER SUBUNIT DABA-RELATED"/>
    <property type="match status" value="1"/>
</dbReference>
<keyword evidence="9" id="KW-1185">Reference proteome</keyword>